<accession>A0A8J3YP39</accession>
<dbReference type="EMBL" id="BOPF01000018">
    <property type="protein sequence ID" value="GIJ47902.1"/>
    <property type="molecule type" value="Genomic_DNA"/>
</dbReference>
<dbReference type="PANTHER" id="PTHR46112:SF3">
    <property type="entry name" value="AMINOPEPTIDASE YPDF"/>
    <property type="match status" value="1"/>
</dbReference>
<dbReference type="SUPFAM" id="SSF53092">
    <property type="entry name" value="Creatinase/prolidase N-terminal domain"/>
    <property type="match status" value="1"/>
</dbReference>
<evidence type="ECO:0000256" key="1">
    <source>
        <dbReference type="SAM" id="MobiDB-lite"/>
    </source>
</evidence>
<gene>
    <name evidence="4" type="ORF">Val02_47880</name>
</gene>
<dbReference type="CDD" id="cd01092">
    <property type="entry name" value="APP-like"/>
    <property type="match status" value="1"/>
</dbReference>
<dbReference type="SUPFAM" id="SSF55920">
    <property type="entry name" value="Creatinase/aminopeptidase"/>
    <property type="match status" value="1"/>
</dbReference>
<sequence>MSAPRGTSPGANERRGTGGSPTAEDPPAGGPRWDGGAAARPGARPERDEADMTGERFDADEYARRMGRAVTAAGTAGLAGVLVAPGPDLVWLTGYRPTAETERLTLLVLRPDEQPALVVPALERPDAEAAPAAGALRMVPWQDGTDPCREVSQLLRFGGRYGVSDATWAMHLLALQRVRPDTAYRPLTQCLPMLRAVKDGAEVDRLGAAGAAADAAYEAILGMPFAGRREVDVADDLADLLRHYGHEQVDFTVVGSGPNGANPHHGAGPRQIGAGDAVVLDFGGLKEGYGSDTTRTVVVGAPDAELRRVHDVVRRAQQAAFEAVRPGVACEDIDRVARTVITDAGYGEWFVHRTGHGIGVTTHEPPYLVAGEKQRLLPGMCFSIEPGVYLPGRFGVRIEDIVTVTADGGRRLNTSDHGLRTVH</sequence>
<dbReference type="Gene3D" id="3.90.230.10">
    <property type="entry name" value="Creatinase/methionine aminopeptidase superfamily"/>
    <property type="match status" value="1"/>
</dbReference>
<comment type="caution">
    <text evidence="4">The sequence shown here is derived from an EMBL/GenBank/DDBJ whole genome shotgun (WGS) entry which is preliminary data.</text>
</comment>
<organism evidence="4 5">
    <name type="scientific">Virgisporangium aliadipatigenens</name>
    <dbReference type="NCBI Taxonomy" id="741659"/>
    <lineage>
        <taxon>Bacteria</taxon>
        <taxon>Bacillati</taxon>
        <taxon>Actinomycetota</taxon>
        <taxon>Actinomycetes</taxon>
        <taxon>Micromonosporales</taxon>
        <taxon>Micromonosporaceae</taxon>
        <taxon>Virgisporangium</taxon>
    </lineage>
</organism>
<dbReference type="PANTHER" id="PTHR46112">
    <property type="entry name" value="AMINOPEPTIDASE"/>
    <property type="match status" value="1"/>
</dbReference>
<keyword evidence="5" id="KW-1185">Reference proteome</keyword>
<evidence type="ECO:0000259" key="2">
    <source>
        <dbReference type="Pfam" id="PF00557"/>
    </source>
</evidence>
<feature type="compositionally biased region" description="Low complexity" evidence="1">
    <location>
        <begin position="25"/>
        <end position="42"/>
    </location>
</feature>
<proteinExistence type="predicted"/>
<dbReference type="InterPro" id="IPR029149">
    <property type="entry name" value="Creatin/AminoP/Spt16_N"/>
</dbReference>
<dbReference type="AlphaFoldDB" id="A0A8J3YP39"/>
<name>A0A8J3YP39_9ACTN</name>
<dbReference type="InterPro" id="IPR000587">
    <property type="entry name" value="Creatinase_N"/>
</dbReference>
<dbReference type="InterPro" id="IPR000994">
    <property type="entry name" value="Pept_M24"/>
</dbReference>
<dbReference type="InterPro" id="IPR050659">
    <property type="entry name" value="Peptidase_M24B"/>
</dbReference>
<dbReference type="Proteomes" id="UP000619260">
    <property type="component" value="Unassembled WGS sequence"/>
</dbReference>
<feature type="domain" description="Creatinase N-terminal" evidence="3">
    <location>
        <begin position="65"/>
        <end position="197"/>
    </location>
</feature>
<evidence type="ECO:0000313" key="4">
    <source>
        <dbReference type="EMBL" id="GIJ47902.1"/>
    </source>
</evidence>
<protein>
    <submittedName>
        <fullName evidence="4">Dipeptidase</fullName>
    </submittedName>
</protein>
<dbReference type="InterPro" id="IPR036005">
    <property type="entry name" value="Creatinase/aminopeptidase-like"/>
</dbReference>
<feature type="domain" description="Peptidase M24" evidence="2">
    <location>
        <begin position="206"/>
        <end position="406"/>
    </location>
</feature>
<dbReference type="Pfam" id="PF01321">
    <property type="entry name" value="Creatinase_N"/>
    <property type="match status" value="1"/>
</dbReference>
<evidence type="ECO:0000313" key="5">
    <source>
        <dbReference type="Proteomes" id="UP000619260"/>
    </source>
</evidence>
<dbReference type="Gene3D" id="3.40.350.10">
    <property type="entry name" value="Creatinase/prolidase N-terminal domain"/>
    <property type="match status" value="1"/>
</dbReference>
<dbReference type="Pfam" id="PF00557">
    <property type="entry name" value="Peptidase_M24"/>
    <property type="match status" value="1"/>
</dbReference>
<feature type="region of interest" description="Disordered" evidence="1">
    <location>
        <begin position="1"/>
        <end position="56"/>
    </location>
</feature>
<reference evidence="4" key="1">
    <citation type="submission" date="2021-01" db="EMBL/GenBank/DDBJ databases">
        <title>Whole genome shotgun sequence of Virgisporangium aliadipatigenens NBRC 105644.</title>
        <authorList>
            <person name="Komaki H."/>
            <person name="Tamura T."/>
        </authorList>
    </citation>
    <scope>NUCLEOTIDE SEQUENCE</scope>
    <source>
        <strain evidence="4">NBRC 105644</strain>
    </source>
</reference>
<evidence type="ECO:0000259" key="3">
    <source>
        <dbReference type="Pfam" id="PF01321"/>
    </source>
</evidence>